<organism evidence="8 9">
    <name type="scientific">Candidatus Cryptobacteroides avistercoris</name>
    <dbReference type="NCBI Taxonomy" id="2840758"/>
    <lineage>
        <taxon>Bacteria</taxon>
        <taxon>Pseudomonadati</taxon>
        <taxon>Bacteroidota</taxon>
        <taxon>Bacteroidia</taxon>
        <taxon>Bacteroidales</taxon>
        <taxon>Candidatus Cryptobacteroides</taxon>
    </lineage>
</organism>
<evidence type="ECO:0000256" key="4">
    <source>
        <dbReference type="ARBA" id="ARBA00022692"/>
    </source>
</evidence>
<comment type="subcellular location">
    <subcellularLocation>
        <location evidence="1">Cell membrane</location>
        <topology evidence="1">Multi-pass membrane protein</topology>
    </subcellularLocation>
</comment>
<evidence type="ECO:0000313" key="8">
    <source>
        <dbReference type="EMBL" id="MBO8480415.1"/>
    </source>
</evidence>
<dbReference type="PANTHER" id="PTHR43663">
    <property type="entry name" value="CHROMATE TRANSPORT PROTEIN-RELATED"/>
    <property type="match status" value="1"/>
</dbReference>
<keyword evidence="3" id="KW-1003">Cell membrane</keyword>
<keyword evidence="6 7" id="KW-0472">Membrane</keyword>
<evidence type="ECO:0000256" key="2">
    <source>
        <dbReference type="ARBA" id="ARBA00005262"/>
    </source>
</evidence>
<feature type="transmembrane region" description="Helical" evidence="7">
    <location>
        <begin position="166"/>
        <end position="197"/>
    </location>
</feature>
<keyword evidence="4 7" id="KW-0812">Transmembrane</keyword>
<protein>
    <submittedName>
        <fullName evidence="8">Chromate transporter</fullName>
    </submittedName>
</protein>
<dbReference type="GO" id="GO:0015109">
    <property type="term" value="F:chromate transmembrane transporter activity"/>
    <property type="evidence" value="ECO:0007669"/>
    <property type="project" value="InterPro"/>
</dbReference>
<dbReference type="AlphaFoldDB" id="A0A9D9IYP6"/>
<gene>
    <name evidence="8" type="ORF">IAB76_04815</name>
</gene>
<dbReference type="InterPro" id="IPR052518">
    <property type="entry name" value="CHR_Transporter"/>
</dbReference>
<evidence type="ECO:0000313" key="9">
    <source>
        <dbReference type="Proteomes" id="UP000823769"/>
    </source>
</evidence>
<dbReference type="PANTHER" id="PTHR43663:SF1">
    <property type="entry name" value="CHROMATE TRANSPORTER"/>
    <property type="match status" value="1"/>
</dbReference>
<dbReference type="InterPro" id="IPR003370">
    <property type="entry name" value="Chromate_transpt"/>
</dbReference>
<name>A0A9D9IYP6_9BACT</name>
<keyword evidence="5 7" id="KW-1133">Transmembrane helix</keyword>
<proteinExistence type="inferred from homology"/>
<evidence type="ECO:0000256" key="7">
    <source>
        <dbReference type="SAM" id="Phobius"/>
    </source>
</evidence>
<feature type="transmembrane region" description="Helical" evidence="7">
    <location>
        <begin position="127"/>
        <end position="146"/>
    </location>
</feature>
<dbReference type="GO" id="GO:0005886">
    <property type="term" value="C:plasma membrane"/>
    <property type="evidence" value="ECO:0007669"/>
    <property type="project" value="UniProtKB-SubCell"/>
</dbReference>
<sequence>MLLLFWQIFSTFFLIGLFNFGGGGAMLSLIQAQVVSIHGWLDEGTFTDIVAISQTTPGPIGINCATYVGFEVFHSAGYGMVTGILGSLAATLAVVLPSFLVFFFIMKLFNRFHEAPAFTAAMTALKPAVAGLIGAAALVLIMDFNWNGGSPAVRLLTDNFPDWKAWLLFAGAFILSYTRKVGPIALILISAAIGLLIY</sequence>
<accession>A0A9D9IYP6</accession>
<comment type="similarity">
    <text evidence="2">Belongs to the chromate ion transporter (CHR) (TC 2.A.51) family.</text>
</comment>
<dbReference type="Pfam" id="PF02417">
    <property type="entry name" value="Chromate_transp"/>
    <property type="match status" value="1"/>
</dbReference>
<feature type="transmembrane region" description="Helical" evidence="7">
    <location>
        <begin position="84"/>
        <end position="106"/>
    </location>
</feature>
<reference evidence="8" key="1">
    <citation type="submission" date="2020-10" db="EMBL/GenBank/DDBJ databases">
        <authorList>
            <person name="Gilroy R."/>
        </authorList>
    </citation>
    <scope>NUCLEOTIDE SEQUENCE</scope>
    <source>
        <strain evidence="8">B3-1481</strain>
    </source>
</reference>
<dbReference type="EMBL" id="JADILW010000066">
    <property type="protein sequence ID" value="MBO8480415.1"/>
    <property type="molecule type" value="Genomic_DNA"/>
</dbReference>
<dbReference type="Proteomes" id="UP000823769">
    <property type="component" value="Unassembled WGS sequence"/>
</dbReference>
<evidence type="ECO:0000256" key="6">
    <source>
        <dbReference type="ARBA" id="ARBA00023136"/>
    </source>
</evidence>
<evidence type="ECO:0000256" key="5">
    <source>
        <dbReference type="ARBA" id="ARBA00022989"/>
    </source>
</evidence>
<comment type="caution">
    <text evidence="8">The sequence shown here is derived from an EMBL/GenBank/DDBJ whole genome shotgun (WGS) entry which is preliminary data.</text>
</comment>
<evidence type="ECO:0000256" key="1">
    <source>
        <dbReference type="ARBA" id="ARBA00004651"/>
    </source>
</evidence>
<reference evidence="8" key="2">
    <citation type="journal article" date="2021" name="PeerJ">
        <title>Extensive microbial diversity within the chicken gut microbiome revealed by metagenomics and culture.</title>
        <authorList>
            <person name="Gilroy R."/>
            <person name="Ravi A."/>
            <person name="Getino M."/>
            <person name="Pursley I."/>
            <person name="Horton D.L."/>
            <person name="Alikhan N.F."/>
            <person name="Baker D."/>
            <person name="Gharbi K."/>
            <person name="Hall N."/>
            <person name="Watson M."/>
            <person name="Adriaenssens E.M."/>
            <person name="Foster-Nyarko E."/>
            <person name="Jarju S."/>
            <person name="Secka A."/>
            <person name="Antonio M."/>
            <person name="Oren A."/>
            <person name="Chaudhuri R.R."/>
            <person name="La Ragione R."/>
            <person name="Hildebrand F."/>
            <person name="Pallen M.J."/>
        </authorList>
    </citation>
    <scope>NUCLEOTIDE SEQUENCE</scope>
    <source>
        <strain evidence="8">B3-1481</strain>
    </source>
</reference>
<evidence type="ECO:0000256" key="3">
    <source>
        <dbReference type="ARBA" id="ARBA00022475"/>
    </source>
</evidence>